<keyword evidence="7" id="KW-1185">Reference proteome</keyword>
<comment type="domain">
    <text evidence="5">The RxLR-dEER motif acts to carry the protein into the host cell cytoplasm through binding to cell surface phosphatidylinositol-3-phosphate.</text>
</comment>
<name>A0A225WFI0_9STRA</name>
<feature type="chain" id="PRO_5044965907" description="RxLR effector protein" evidence="5">
    <location>
        <begin position="23"/>
        <end position="164"/>
    </location>
</feature>
<sequence length="164" mass="18132">MRISHILLTVVTVISVSFDVIAVVSDVEQKTSATLGNGVMNRFLRASKAIEEAGDGSGEDENYDTEDDEKRGLFDIIKNAPTKFLDDLAADLSSVRGTHKLIVDHNTEVFKVFAARKVTPKDMATEMAENLKTMSKAEIVEYREPANMLLDAYTAFWNLCKAAI</sequence>
<dbReference type="EMBL" id="NBNE01000926">
    <property type="protein sequence ID" value="OWZ16483.1"/>
    <property type="molecule type" value="Genomic_DNA"/>
</dbReference>
<protein>
    <recommendedName>
        <fullName evidence="5">RxLR effector protein</fullName>
    </recommendedName>
</protein>
<proteinExistence type="inferred from homology"/>
<feature type="signal peptide" evidence="5">
    <location>
        <begin position="1"/>
        <end position="22"/>
    </location>
</feature>
<comment type="caution">
    <text evidence="6">The sequence shown here is derived from an EMBL/GenBank/DDBJ whole genome shotgun (WGS) entry which is preliminary data.</text>
</comment>
<evidence type="ECO:0000256" key="2">
    <source>
        <dbReference type="ARBA" id="ARBA00010400"/>
    </source>
</evidence>
<evidence type="ECO:0000313" key="6">
    <source>
        <dbReference type="EMBL" id="OWZ16483.1"/>
    </source>
</evidence>
<reference evidence="7" key="1">
    <citation type="submission" date="2017-03" db="EMBL/GenBank/DDBJ databases">
        <title>Phytopthora megakarya and P. palmivora, two closely related causual agents of cacao black pod achieved similar genome size and gene model numbers by different mechanisms.</title>
        <authorList>
            <person name="Ali S."/>
            <person name="Shao J."/>
            <person name="Larry D.J."/>
            <person name="Kronmiller B."/>
            <person name="Shen D."/>
            <person name="Strem M.D."/>
            <person name="Melnick R.L."/>
            <person name="Guiltinan M.J."/>
            <person name="Tyler B.M."/>
            <person name="Meinhardt L.W."/>
            <person name="Bailey B.A."/>
        </authorList>
    </citation>
    <scope>NUCLEOTIDE SEQUENCE [LARGE SCALE GENOMIC DNA]</scope>
    <source>
        <strain evidence="7">zdho120</strain>
    </source>
</reference>
<dbReference type="Pfam" id="PF16810">
    <property type="entry name" value="RXLR"/>
    <property type="match status" value="1"/>
</dbReference>
<dbReference type="InterPro" id="IPR031825">
    <property type="entry name" value="RXLR"/>
</dbReference>
<comment type="subcellular location">
    <subcellularLocation>
        <location evidence="1 5">Secreted</location>
    </subcellularLocation>
</comment>
<comment type="function">
    <text evidence="5">Effector that suppresses plant defense responses during pathogen infection.</text>
</comment>
<evidence type="ECO:0000256" key="4">
    <source>
        <dbReference type="ARBA" id="ARBA00022729"/>
    </source>
</evidence>
<keyword evidence="3 5" id="KW-0964">Secreted</keyword>
<evidence type="ECO:0000256" key="5">
    <source>
        <dbReference type="RuleBase" id="RU367124"/>
    </source>
</evidence>
<dbReference type="Proteomes" id="UP000198211">
    <property type="component" value="Unassembled WGS sequence"/>
</dbReference>
<organism evidence="6 7">
    <name type="scientific">Phytophthora megakarya</name>
    <dbReference type="NCBI Taxonomy" id="4795"/>
    <lineage>
        <taxon>Eukaryota</taxon>
        <taxon>Sar</taxon>
        <taxon>Stramenopiles</taxon>
        <taxon>Oomycota</taxon>
        <taxon>Peronosporomycetes</taxon>
        <taxon>Peronosporales</taxon>
        <taxon>Peronosporaceae</taxon>
        <taxon>Phytophthora</taxon>
    </lineage>
</organism>
<dbReference type="AlphaFoldDB" id="A0A225WFI0"/>
<accession>A0A225WFI0</accession>
<keyword evidence="4 5" id="KW-0732">Signal</keyword>
<evidence type="ECO:0000256" key="3">
    <source>
        <dbReference type="ARBA" id="ARBA00022525"/>
    </source>
</evidence>
<comment type="similarity">
    <text evidence="2 5">Belongs to the RxLR effector family.</text>
</comment>
<evidence type="ECO:0000313" key="7">
    <source>
        <dbReference type="Proteomes" id="UP000198211"/>
    </source>
</evidence>
<evidence type="ECO:0000256" key="1">
    <source>
        <dbReference type="ARBA" id="ARBA00004613"/>
    </source>
</evidence>
<gene>
    <name evidence="6" type="ORF">PHMEG_0009722</name>
</gene>